<dbReference type="OrthoDB" id="2414723at2759"/>
<organism evidence="2 4">
    <name type="scientific">Actinia tenebrosa</name>
    <name type="common">Australian red waratah sea anemone</name>
    <dbReference type="NCBI Taxonomy" id="6105"/>
    <lineage>
        <taxon>Eukaryota</taxon>
        <taxon>Metazoa</taxon>
        <taxon>Cnidaria</taxon>
        <taxon>Anthozoa</taxon>
        <taxon>Hexacorallia</taxon>
        <taxon>Actiniaria</taxon>
        <taxon>Actiniidae</taxon>
        <taxon>Actinia</taxon>
    </lineage>
</organism>
<dbReference type="Proteomes" id="UP000515163">
    <property type="component" value="Unplaced"/>
</dbReference>
<dbReference type="FunFam" id="3.30.710.10:FF:000046">
    <property type="entry name" value="BTB/POZ domain-containing protein KCTD7 isoform X1"/>
    <property type="match status" value="1"/>
</dbReference>
<dbReference type="GO" id="GO:0051260">
    <property type="term" value="P:protein homooligomerization"/>
    <property type="evidence" value="ECO:0007669"/>
    <property type="project" value="InterPro"/>
</dbReference>
<evidence type="ECO:0000313" key="3">
    <source>
        <dbReference type="RefSeq" id="XP_031548761.1"/>
    </source>
</evidence>
<dbReference type="InterPro" id="IPR011333">
    <property type="entry name" value="SKP1/BTB/POZ_sf"/>
</dbReference>
<dbReference type="SUPFAM" id="SSF54695">
    <property type="entry name" value="POZ domain"/>
    <property type="match status" value="1"/>
</dbReference>
<dbReference type="RefSeq" id="XP_031548763.1">
    <property type="nucleotide sequence ID" value="XM_031692903.1"/>
</dbReference>
<name>A0A6P8H7Q5_ACTTE</name>
<dbReference type="RefSeq" id="XP_031548762.1">
    <property type="nucleotide sequence ID" value="XM_031692902.1"/>
</dbReference>
<dbReference type="KEGG" id="aten:116286390"/>
<proteinExistence type="predicted"/>
<protein>
    <submittedName>
        <fullName evidence="3 4">BTB/POZ domain-containing protein KCTD7-like</fullName>
    </submittedName>
</protein>
<feature type="domain" description="BTB" evidence="1">
    <location>
        <begin position="25"/>
        <end position="124"/>
    </location>
</feature>
<evidence type="ECO:0000259" key="1">
    <source>
        <dbReference type="SMART" id="SM00225"/>
    </source>
</evidence>
<dbReference type="PANTHER" id="PTHR14499">
    <property type="entry name" value="POTASSIUM CHANNEL TETRAMERIZATION DOMAIN-CONTAINING"/>
    <property type="match status" value="1"/>
</dbReference>
<dbReference type="Gene3D" id="3.30.710.10">
    <property type="entry name" value="Potassium Channel Kv1.1, Chain A"/>
    <property type="match status" value="1"/>
</dbReference>
<sequence length="288" mass="33353">MVQTVSQQQHELNTMKSIEKNDFPDIINLNVGGHYYVTKRSTLTQDSESMLAVMFSGRYDIDKDSEGRYFIDRDGAYFGYILNFLRDNLELPPPSVSVQVYKEAQFYQVQSLIEKLERNPHVFAMKLDEAKKSKLGNSFVKWKEVVVSTAQLKSMKELTTSTRVNLLSKDDSVNLFECSECIAQMNHSIVVSSSSKNSIQQQQSYEKLKQRLSNSDVLVDISRENMELFVHLLKDELEKEGYSCKAWKEEIKCKNVRMFYGIAVEECGFCLNEYYMAFEWVLPQHAKT</sequence>
<feature type="unsure residue" description="D or N" evidence="4">
    <location>
        <position position="60"/>
    </location>
</feature>
<evidence type="ECO:0000313" key="2">
    <source>
        <dbReference type="Proteomes" id="UP000515163"/>
    </source>
</evidence>
<dbReference type="SMART" id="SM00225">
    <property type="entry name" value="BTB"/>
    <property type="match status" value="1"/>
</dbReference>
<accession>A0A6P8H7Q5</accession>
<gene>
    <name evidence="3 4 5" type="primary">LOC116286390</name>
</gene>
<dbReference type="InterPro" id="IPR003131">
    <property type="entry name" value="T1-type_BTB"/>
</dbReference>
<dbReference type="RefSeq" id="XP_031548761.1">
    <property type="nucleotide sequence ID" value="XM_031692901.1"/>
</dbReference>
<evidence type="ECO:0000313" key="4">
    <source>
        <dbReference type="RefSeq" id="XP_031548762.1"/>
    </source>
</evidence>
<dbReference type="InterPro" id="IPR000210">
    <property type="entry name" value="BTB/POZ_dom"/>
</dbReference>
<evidence type="ECO:0000313" key="5">
    <source>
        <dbReference type="RefSeq" id="XP_031548763.1"/>
    </source>
</evidence>
<dbReference type="PANTHER" id="PTHR14499:SF136">
    <property type="entry name" value="GH08630P"/>
    <property type="match status" value="1"/>
</dbReference>
<keyword evidence="2" id="KW-1185">Reference proteome</keyword>
<dbReference type="AlphaFoldDB" id="A0A6P8H7Q5"/>
<reference evidence="3 4" key="1">
    <citation type="submission" date="2025-04" db="UniProtKB">
        <authorList>
            <consortium name="RefSeq"/>
        </authorList>
    </citation>
    <scope>IDENTIFICATION</scope>
    <source>
        <tissue evidence="3 4">Tentacle</tissue>
    </source>
</reference>
<dbReference type="Pfam" id="PF02214">
    <property type="entry name" value="BTB_2"/>
    <property type="match status" value="1"/>
</dbReference>